<keyword evidence="5 6" id="KW-0472">Membrane</keyword>
<dbReference type="EMBL" id="JYGT01000009">
    <property type="protein sequence ID" value="KJQ75048.1"/>
    <property type="molecule type" value="Genomic_DNA"/>
</dbReference>
<feature type="transmembrane region" description="Helical" evidence="6">
    <location>
        <begin position="20"/>
        <end position="42"/>
    </location>
</feature>
<comment type="similarity">
    <text evidence="6">Belongs to the TVP38/TMEM64 family.</text>
</comment>
<dbReference type="InterPro" id="IPR015414">
    <property type="entry name" value="TMEM64"/>
</dbReference>
<evidence type="ECO:0000259" key="7">
    <source>
        <dbReference type="Pfam" id="PF09335"/>
    </source>
</evidence>
<dbReference type="PANTHER" id="PTHR12677:SF49">
    <property type="entry name" value="TVP38_TMEM64 FAMILY MEMBRANE PROTEIN"/>
    <property type="match status" value="1"/>
</dbReference>
<evidence type="ECO:0000256" key="6">
    <source>
        <dbReference type="RuleBase" id="RU366058"/>
    </source>
</evidence>
<comment type="caution">
    <text evidence="8">The sequence shown here is derived from an EMBL/GenBank/DDBJ whole genome shotgun (WGS) entry which is preliminary data.</text>
</comment>
<comment type="subcellular location">
    <subcellularLocation>
        <location evidence="1 6">Cell membrane</location>
        <topology evidence="1 6">Multi-pass membrane protein</topology>
    </subcellularLocation>
</comment>
<dbReference type="AlphaFoldDB" id="A0A0F2DVK4"/>
<dbReference type="PANTHER" id="PTHR12677">
    <property type="entry name" value="GOLGI APPARATUS MEMBRANE PROTEIN TVP38-RELATED"/>
    <property type="match status" value="1"/>
</dbReference>
<dbReference type="Pfam" id="PF09335">
    <property type="entry name" value="VTT_dom"/>
    <property type="match status" value="1"/>
</dbReference>
<evidence type="ECO:0000256" key="2">
    <source>
        <dbReference type="ARBA" id="ARBA00022475"/>
    </source>
</evidence>
<feature type="domain" description="VTT" evidence="7">
    <location>
        <begin position="76"/>
        <end position="192"/>
    </location>
</feature>
<feature type="transmembrane region" description="Helical" evidence="6">
    <location>
        <begin position="178"/>
        <end position="198"/>
    </location>
</feature>
<dbReference type="GO" id="GO:0005886">
    <property type="term" value="C:plasma membrane"/>
    <property type="evidence" value="ECO:0007669"/>
    <property type="project" value="UniProtKB-SubCell"/>
</dbReference>
<evidence type="ECO:0000313" key="8">
    <source>
        <dbReference type="EMBL" id="KJQ75048.1"/>
    </source>
</evidence>
<dbReference type="InterPro" id="IPR032816">
    <property type="entry name" value="VTT_dom"/>
</dbReference>
<organism evidence="8 9">
    <name type="scientific">Streptococcus infantis</name>
    <dbReference type="NCBI Taxonomy" id="68892"/>
    <lineage>
        <taxon>Bacteria</taxon>
        <taxon>Bacillati</taxon>
        <taxon>Bacillota</taxon>
        <taxon>Bacilli</taxon>
        <taxon>Lactobacillales</taxon>
        <taxon>Streptococcaceae</taxon>
        <taxon>Streptococcus</taxon>
    </lineage>
</organism>
<keyword evidence="4 6" id="KW-1133">Transmembrane helix</keyword>
<feature type="transmembrane region" description="Helical" evidence="6">
    <location>
        <begin position="96"/>
        <end position="117"/>
    </location>
</feature>
<dbReference type="PATRIC" id="fig|28037.216.peg.1289"/>
<proteinExistence type="inferred from homology"/>
<feature type="transmembrane region" description="Helical" evidence="6">
    <location>
        <begin position="146"/>
        <end position="166"/>
    </location>
</feature>
<evidence type="ECO:0000256" key="1">
    <source>
        <dbReference type="ARBA" id="ARBA00004651"/>
    </source>
</evidence>
<sequence>MSHDKEMKAVSPLLQQAIHISSIVGGVGTLIFCIWAYQAGILHSKETLSAFIQQAGIWGPPLFIFLQILQTVVPIIPGALTSVAGVFIYGHIIGTIYNYIGIVIGCAIIFYLVRLYGAPFVQSMVSKRTYDKYIGWLDEGNRFDRFFIFMMIWPVSPADFLCMLAALTKMSFKRYMTIIILTKPFTLVVYTYGLTYIIDYFWQMVG</sequence>
<reference evidence="8 9" key="1">
    <citation type="submission" date="2015-02" db="EMBL/GenBank/DDBJ databases">
        <title>Evolution of amylase-binding proteins of oral streptococcal species.</title>
        <authorList>
            <person name="Haase E.M."/>
        </authorList>
    </citation>
    <scope>NUCLEOTIDE SEQUENCE [LARGE SCALE GENOMIC DNA]</scope>
    <source>
        <strain evidence="8 9">UC921A</strain>
    </source>
</reference>
<keyword evidence="3 6" id="KW-0812">Transmembrane</keyword>
<keyword evidence="2 6" id="KW-1003">Cell membrane</keyword>
<name>A0A0F2DVK4_9STRE</name>
<evidence type="ECO:0000256" key="4">
    <source>
        <dbReference type="ARBA" id="ARBA00022989"/>
    </source>
</evidence>
<evidence type="ECO:0000256" key="3">
    <source>
        <dbReference type="ARBA" id="ARBA00022692"/>
    </source>
</evidence>
<accession>A0A0F2DVK4</accession>
<dbReference type="Proteomes" id="UP000033489">
    <property type="component" value="Unassembled WGS sequence"/>
</dbReference>
<gene>
    <name evidence="8" type="ORF">TZ94_01342</name>
</gene>
<evidence type="ECO:0000313" key="9">
    <source>
        <dbReference type="Proteomes" id="UP000033489"/>
    </source>
</evidence>
<dbReference type="RefSeq" id="WP_045615359.1">
    <property type="nucleotide sequence ID" value="NZ_JYGT01000009.1"/>
</dbReference>
<dbReference type="OrthoDB" id="371137at2"/>
<feature type="transmembrane region" description="Helical" evidence="6">
    <location>
        <begin position="62"/>
        <end position="89"/>
    </location>
</feature>
<protein>
    <recommendedName>
        <fullName evidence="6">TVP38/TMEM64 family membrane protein</fullName>
    </recommendedName>
</protein>
<evidence type="ECO:0000256" key="5">
    <source>
        <dbReference type="ARBA" id="ARBA00023136"/>
    </source>
</evidence>